<comment type="similarity">
    <text evidence="1">Belongs to the type-1 OGG1 family.</text>
</comment>
<dbReference type="SMART" id="SM00478">
    <property type="entry name" value="ENDO3c"/>
    <property type="match status" value="1"/>
</dbReference>
<sequence>MKIQIPDDFDPEKIIRSGQCFRASAQPDGSFHFITGKNMLSLSPLGADTWEADCTPYAWKRVWAPYFDLSVSYKSLRRSIPAKDHFLRAAAGYGKGIRILRQDPFEMLITFIISQRKSIPAIRSSVEKLCLAAGKEITKNGRTFYTFPSPSALGKLSVNELKNCSLGYRAAYIHATVRMIAGEKISFTKMETLSDKELTEKLLLFPGAGIKVVNCISLFAYHRTAAAPVDVWIGRVIQKYYGGISPFPSYGHAAGIFQQYMFFYAQAKKLK</sequence>
<dbReference type="SUPFAM" id="SSF55945">
    <property type="entry name" value="TATA-box binding protein-like"/>
    <property type="match status" value="1"/>
</dbReference>
<feature type="domain" description="HhH-GPD" evidence="10">
    <location>
        <begin position="113"/>
        <end position="266"/>
    </location>
</feature>
<keyword evidence="5" id="KW-0234">DNA repair</keyword>
<dbReference type="EMBL" id="JABZMK010000007">
    <property type="protein sequence ID" value="MBF1128962.1"/>
    <property type="molecule type" value="Genomic_DNA"/>
</dbReference>
<dbReference type="Pfam" id="PF00730">
    <property type="entry name" value="HhH-GPD"/>
    <property type="match status" value="1"/>
</dbReference>
<dbReference type="InterPro" id="IPR003265">
    <property type="entry name" value="HhH-GPD_domain"/>
</dbReference>
<dbReference type="InterPro" id="IPR052054">
    <property type="entry name" value="Oxidative_DNA_repair_enzyme"/>
</dbReference>
<dbReference type="PANTHER" id="PTHR10242">
    <property type="entry name" value="8-OXOGUANINE DNA GLYCOSYLASE"/>
    <property type="match status" value="1"/>
</dbReference>
<evidence type="ECO:0000256" key="9">
    <source>
        <dbReference type="ARBA" id="ARBA00044632"/>
    </source>
</evidence>
<proteinExistence type="inferred from homology"/>
<keyword evidence="3" id="KW-0227">DNA damage</keyword>
<organism evidence="11 12">
    <name type="scientific">Dialister invisus</name>
    <dbReference type="NCBI Taxonomy" id="218538"/>
    <lineage>
        <taxon>Bacteria</taxon>
        <taxon>Bacillati</taxon>
        <taxon>Bacillota</taxon>
        <taxon>Negativicutes</taxon>
        <taxon>Veillonellales</taxon>
        <taxon>Veillonellaceae</taxon>
        <taxon>Dialister</taxon>
    </lineage>
</organism>
<evidence type="ECO:0000313" key="12">
    <source>
        <dbReference type="Proteomes" id="UP000757890"/>
    </source>
</evidence>
<protein>
    <recommendedName>
        <fullName evidence="2">DNA-(apurinic or apyrimidinic site) lyase</fullName>
        <ecNumber evidence="2">4.2.99.18</ecNumber>
    </recommendedName>
</protein>
<accession>A0A930B7D3</accession>
<reference evidence="11" key="1">
    <citation type="submission" date="2020-04" db="EMBL/GenBank/DDBJ databases">
        <title>Deep metagenomics examines the oral microbiome during advanced dental caries in children, revealing novel taxa and co-occurrences with host molecules.</title>
        <authorList>
            <person name="Baker J.L."/>
            <person name="Morton J.T."/>
            <person name="Dinis M."/>
            <person name="Alvarez R."/>
            <person name="Tran N.C."/>
            <person name="Knight R."/>
            <person name="Edlund A."/>
        </authorList>
    </citation>
    <scope>NUCLEOTIDE SEQUENCE</scope>
    <source>
        <strain evidence="11">JCVI_32_bin.14</strain>
    </source>
</reference>
<dbReference type="GO" id="GO:0003684">
    <property type="term" value="F:damaged DNA binding"/>
    <property type="evidence" value="ECO:0007669"/>
    <property type="project" value="InterPro"/>
</dbReference>
<dbReference type="InterPro" id="IPR011257">
    <property type="entry name" value="DNA_glycosylase"/>
</dbReference>
<dbReference type="InterPro" id="IPR012904">
    <property type="entry name" value="OGG_N"/>
</dbReference>
<dbReference type="EC" id="4.2.99.18" evidence="2"/>
<keyword evidence="6" id="KW-0456">Lyase</keyword>
<gene>
    <name evidence="11" type="ORF">HXL70_02825</name>
</gene>
<evidence type="ECO:0000256" key="2">
    <source>
        <dbReference type="ARBA" id="ARBA00012720"/>
    </source>
</evidence>
<evidence type="ECO:0000256" key="1">
    <source>
        <dbReference type="ARBA" id="ARBA00010679"/>
    </source>
</evidence>
<keyword evidence="7" id="KW-0511">Multifunctional enzyme</keyword>
<keyword evidence="4" id="KW-0378">Hydrolase</keyword>
<dbReference type="Pfam" id="PF07934">
    <property type="entry name" value="OGG_N"/>
    <property type="match status" value="1"/>
</dbReference>
<dbReference type="Gene3D" id="1.10.340.30">
    <property type="entry name" value="Hypothetical protein, domain 2"/>
    <property type="match status" value="1"/>
</dbReference>
<evidence type="ECO:0000256" key="6">
    <source>
        <dbReference type="ARBA" id="ARBA00023239"/>
    </source>
</evidence>
<evidence type="ECO:0000256" key="8">
    <source>
        <dbReference type="ARBA" id="ARBA00023295"/>
    </source>
</evidence>
<evidence type="ECO:0000259" key="10">
    <source>
        <dbReference type="SMART" id="SM00478"/>
    </source>
</evidence>
<comment type="catalytic activity">
    <reaction evidence="9">
        <text>2'-deoxyribonucleotide-(2'-deoxyribose 5'-phosphate)-2'-deoxyribonucleotide-DNA = a 3'-end 2'-deoxyribonucleotide-(2,3-dehydro-2,3-deoxyribose 5'-phosphate)-DNA + a 5'-end 5'-phospho-2'-deoxyribonucleoside-DNA + H(+)</text>
        <dbReference type="Rhea" id="RHEA:66592"/>
        <dbReference type="Rhea" id="RHEA-COMP:13180"/>
        <dbReference type="Rhea" id="RHEA-COMP:16897"/>
        <dbReference type="Rhea" id="RHEA-COMP:17067"/>
        <dbReference type="ChEBI" id="CHEBI:15378"/>
        <dbReference type="ChEBI" id="CHEBI:136412"/>
        <dbReference type="ChEBI" id="CHEBI:157695"/>
        <dbReference type="ChEBI" id="CHEBI:167181"/>
        <dbReference type="EC" id="4.2.99.18"/>
    </reaction>
</comment>
<dbReference type="Gene3D" id="3.30.310.260">
    <property type="match status" value="1"/>
</dbReference>
<dbReference type="GO" id="GO:0008534">
    <property type="term" value="F:oxidized purine nucleobase lesion DNA N-glycosylase activity"/>
    <property type="evidence" value="ECO:0007669"/>
    <property type="project" value="InterPro"/>
</dbReference>
<name>A0A930B7D3_9FIRM</name>
<evidence type="ECO:0000256" key="5">
    <source>
        <dbReference type="ARBA" id="ARBA00023204"/>
    </source>
</evidence>
<dbReference type="Proteomes" id="UP000757890">
    <property type="component" value="Unassembled WGS sequence"/>
</dbReference>
<dbReference type="GO" id="GO:0006284">
    <property type="term" value="P:base-excision repair"/>
    <property type="evidence" value="ECO:0007669"/>
    <property type="project" value="InterPro"/>
</dbReference>
<evidence type="ECO:0000256" key="3">
    <source>
        <dbReference type="ARBA" id="ARBA00022763"/>
    </source>
</evidence>
<dbReference type="Gene3D" id="1.10.1670.10">
    <property type="entry name" value="Helix-hairpin-Helix base-excision DNA repair enzymes (C-terminal)"/>
    <property type="match status" value="1"/>
</dbReference>
<evidence type="ECO:0000313" key="11">
    <source>
        <dbReference type="EMBL" id="MBF1128962.1"/>
    </source>
</evidence>
<dbReference type="PANTHER" id="PTHR10242:SF2">
    <property type="entry name" value="N-GLYCOSYLASE_DNA LYASE"/>
    <property type="match status" value="1"/>
</dbReference>
<dbReference type="AlphaFoldDB" id="A0A930B7D3"/>
<dbReference type="SUPFAM" id="SSF48150">
    <property type="entry name" value="DNA-glycosylase"/>
    <property type="match status" value="1"/>
</dbReference>
<evidence type="ECO:0000256" key="7">
    <source>
        <dbReference type="ARBA" id="ARBA00023268"/>
    </source>
</evidence>
<dbReference type="CDD" id="cd00056">
    <property type="entry name" value="ENDO3c"/>
    <property type="match status" value="1"/>
</dbReference>
<evidence type="ECO:0000256" key="4">
    <source>
        <dbReference type="ARBA" id="ARBA00022801"/>
    </source>
</evidence>
<dbReference type="InterPro" id="IPR023170">
    <property type="entry name" value="HhH_base_excis_C"/>
</dbReference>
<dbReference type="GO" id="GO:0140078">
    <property type="term" value="F:class I DNA-(apurinic or apyrimidinic site) endonuclease activity"/>
    <property type="evidence" value="ECO:0007669"/>
    <property type="project" value="UniProtKB-EC"/>
</dbReference>
<dbReference type="GO" id="GO:0006289">
    <property type="term" value="P:nucleotide-excision repair"/>
    <property type="evidence" value="ECO:0007669"/>
    <property type="project" value="InterPro"/>
</dbReference>
<keyword evidence="8" id="KW-0326">Glycosidase</keyword>
<comment type="caution">
    <text evidence="11">The sequence shown here is derived from an EMBL/GenBank/DDBJ whole genome shotgun (WGS) entry which is preliminary data.</text>
</comment>